<reference evidence="5" key="1">
    <citation type="submission" date="2016-03" db="EMBL/GenBank/DDBJ databases">
        <title>Complete genome sequence of Solimmundus cernigliae, representing a novel lineage of polycyclic aromatic hydrocarbon degraders within the Gammaproteobacteria.</title>
        <authorList>
            <person name="Singleton D.R."/>
            <person name="Dickey A.N."/>
            <person name="Scholl E.H."/>
            <person name="Wright F.A."/>
            <person name="Aitken M.D."/>
        </authorList>
    </citation>
    <scope>NUCLEOTIDE SEQUENCE [LARGE SCALE GENOMIC DNA]</scope>
    <source>
        <strain evidence="5">TR3.2</strain>
    </source>
</reference>
<dbReference type="STRING" id="1810504.PG2T_08085"/>
<dbReference type="InterPro" id="IPR000182">
    <property type="entry name" value="GNAT_dom"/>
</dbReference>
<dbReference type="InterPro" id="IPR021770">
    <property type="entry name" value="DUF3335"/>
</dbReference>
<keyword evidence="2" id="KW-0012">Acyltransferase</keyword>
<dbReference type="InterPro" id="IPR016181">
    <property type="entry name" value="Acyl_CoA_acyltransferase"/>
</dbReference>
<dbReference type="PANTHER" id="PTHR43420:SF12">
    <property type="entry name" value="N-ACETYLTRANSFERASE DOMAIN-CONTAINING PROTEIN"/>
    <property type="match status" value="1"/>
</dbReference>
<dbReference type="PROSITE" id="PS51186">
    <property type="entry name" value="GNAT"/>
    <property type="match status" value="1"/>
</dbReference>
<feature type="domain" description="N-acetyltransferase" evidence="3">
    <location>
        <begin position="1"/>
        <end position="146"/>
    </location>
</feature>
<dbReference type="Gene3D" id="3.90.70.10">
    <property type="entry name" value="Cysteine proteinases"/>
    <property type="match status" value="1"/>
</dbReference>
<evidence type="ECO:0000313" key="5">
    <source>
        <dbReference type="Proteomes" id="UP000092952"/>
    </source>
</evidence>
<dbReference type="CDD" id="cd04301">
    <property type="entry name" value="NAT_SF"/>
    <property type="match status" value="1"/>
</dbReference>
<dbReference type="PANTHER" id="PTHR43420">
    <property type="entry name" value="ACETYLTRANSFERASE"/>
    <property type="match status" value="1"/>
</dbReference>
<evidence type="ECO:0000259" key="3">
    <source>
        <dbReference type="PROSITE" id="PS51186"/>
    </source>
</evidence>
<proteinExistence type="predicted"/>
<organism evidence="4 5">
    <name type="scientific">Immundisolibacter cernigliae</name>
    <dbReference type="NCBI Taxonomy" id="1810504"/>
    <lineage>
        <taxon>Bacteria</taxon>
        <taxon>Pseudomonadati</taxon>
        <taxon>Pseudomonadota</taxon>
        <taxon>Gammaproteobacteria</taxon>
        <taxon>Immundisolibacterales</taxon>
        <taxon>Immundisolibacteraceae</taxon>
        <taxon>Immundisolibacter</taxon>
    </lineage>
</organism>
<dbReference type="Pfam" id="PF11814">
    <property type="entry name" value="DUF3335"/>
    <property type="match status" value="1"/>
</dbReference>
<dbReference type="Proteomes" id="UP000092952">
    <property type="component" value="Chromosome"/>
</dbReference>
<dbReference type="AlphaFoldDB" id="A0A1B1YXM2"/>
<dbReference type="SUPFAM" id="SSF55729">
    <property type="entry name" value="Acyl-CoA N-acyltransferases (Nat)"/>
    <property type="match status" value="1"/>
</dbReference>
<dbReference type="OrthoDB" id="27442at2"/>
<name>A0A1B1YXM2_9GAMM</name>
<dbReference type="InterPro" id="IPR050680">
    <property type="entry name" value="YpeA/RimI_acetyltransf"/>
</dbReference>
<evidence type="ECO:0000256" key="1">
    <source>
        <dbReference type="ARBA" id="ARBA00022679"/>
    </source>
</evidence>
<dbReference type="Pfam" id="PF00583">
    <property type="entry name" value="Acetyltransf_1"/>
    <property type="match status" value="1"/>
</dbReference>
<keyword evidence="5" id="KW-1185">Reference proteome</keyword>
<evidence type="ECO:0000313" key="4">
    <source>
        <dbReference type="EMBL" id="ANX05555.1"/>
    </source>
</evidence>
<dbReference type="Gene3D" id="3.40.630.30">
    <property type="match status" value="1"/>
</dbReference>
<dbReference type="RefSeq" id="WP_068807976.1">
    <property type="nucleotide sequence ID" value="NZ_CP014671.1"/>
</dbReference>
<keyword evidence="1 4" id="KW-0808">Transferase</keyword>
<dbReference type="InParanoid" id="A0A1B1YXM2"/>
<dbReference type="GO" id="GO:0016747">
    <property type="term" value="F:acyltransferase activity, transferring groups other than amino-acyl groups"/>
    <property type="evidence" value="ECO:0007669"/>
    <property type="project" value="InterPro"/>
</dbReference>
<dbReference type="KEGG" id="gbi:PG2T_08085"/>
<gene>
    <name evidence="4" type="ORF">PG2T_08085</name>
</gene>
<evidence type="ECO:0000256" key="2">
    <source>
        <dbReference type="ARBA" id="ARBA00023315"/>
    </source>
</evidence>
<protein>
    <submittedName>
        <fullName evidence="4">Ribosomal-protein-alanine acetyltransferase</fullName>
    </submittedName>
</protein>
<dbReference type="EMBL" id="CP014671">
    <property type="protein sequence ID" value="ANX05555.1"/>
    <property type="molecule type" value="Genomic_DNA"/>
</dbReference>
<sequence length="375" mass="42006">MIRPATLDDLDALLAIEERCFDSDRLSRRSFRHLLTRGHAATLVADEHGAIRGYGMVLCNAGTSLGRLYSFAVDPSAQGRGLGHRLLEACEQAALARDCVTLRLEVRPDNAAAIRLYEAHGYRRFDVVEDYYEDHAEALRYEKQVAPHLKPDLVPVPYYQQTLDFTCGPAALMMAMKALQPTLRTDRKLELRLWRESTTVFMTSGHGGCGPYGMALAAWQRGFDVEVFVNDEGALFVDSVRSPDKKAVITLVQEDFLDQLRALPVPLHRGAASLDRLQAAFAHGGIPIVLISSYRIYHEKFPHWLVVTGFDDRYVYVHDPFVDDEASKTRMDCINMPILKKDFQRMARYGKAGQRAALVIRRRAKAASVPAVATG</sequence>
<accession>A0A1B1YXM2</accession>